<dbReference type="AlphaFoldDB" id="A0A6A5YFL9"/>
<gene>
    <name evidence="3" type="ORF">K490DRAFT_55200</name>
</gene>
<feature type="region of interest" description="Disordered" evidence="2">
    <location>
        <begin position="1"/>
        <end position="37"/>
    </location>
</feature>
<dbReference type="PANTHER" id="PTHR42085">
    <property type="entry name" value="F-BOX DOMAIN-CONTAINING PROTEIN"/>
    <property type="match status" value="1"/>
</dbReference>
<evidence type="ECO:0000313" key="3">
    <source>
        <dbReference type="EMBL" id="KAF2089614.1"/>
    </source>
</evidence>
<evidence type="ECO:0000256" key="1">
    <source>
        <dbReference type="SAM" id="Coils"/>
    </source>
</evidence>
<keyword evidence="1" id="KW-0175">Coiled coil</keyword>
<name>A0A6A5YFL9_9PEZI</name>
<feature type="compositionally biased region" description="Acidic residues" evidence="2">
    <location>
        <begin position="15"/>
        <end position="25"/>
    </location>
</feature>
<feature type="compositionally biased region" description="Basic and acidic residues" evidence="2">
    <location>
        <begin position="28"/>
        <end position="37"/>
    </location>
</feature>
<proteinExistence type="predicted"/>
<reference evidence="3" key="1">
    <citation type="journal article" date="2020" name="Stud. Mycol.">
        <title>101 Dothideomycetes genomes: a test case for predicting lifestyles and emergence of pathogens.</title>
        <authorList>
            <person name="Haridas S."/>
            <person name="Albert R."/>
            <person name="Binder M."/>
            <person name="Bloem J."/>
            <person name="Labutti K."/>
            <person name="Salamov A."/>
            <person name="Andreopoulos B."/>
            <person name="Baker S."/>
            <person name="Barry K."/>
            <person name="Bills G."/>
            <person name="Bluhm B."/>
            <person name="Cannon C."/>
            <person name="Castanera R."/>
            <person name="Culley D."/>
            <person name="Daum C."/>
            <person name="Ezra D."/>
            <person name="Gonzalez J."/>
            <person name="Henrissat B."/>
            <person name="Kuo A."/>
            <person name="Liang C."/>
            <person name="Lipzen A."/>
            <person name="Lutzoni F."/>
            <person name="Magnuson J."/>
            <person name="Mondo S."/>
            <person name="Nolan M."/>
            <person name="Ohm R."/>
            <person name="Pangilinan J."/>
            <person name="Park H.-J."/>
            <person name="Ramirez L."/>
            <person name="Alfaro M."/>
            <person name="Sun H."/>
            <person name="Tritt A."/>
            <person name="Yoshinaga Y."/>
            <person name="Zwiers L.-H."/>
            <person name="Turgeon B."/>
            <person name="Goodwin S."/>
            <person name="Spatafora J."/>
            <person name="Crous P."/>
            <person name="Grigoriev I."/>
        </authorList>
    </citation>
    <scope>NUCLEOTIDE SEQUENCE</scope>
    <source>
        <strain evidence="3">CBS 121410</strain>
    </source>
</reference>
<evidence type="ECO:0000313" key="4">
    <source>
        <dbReference type="Proteomes" id="UP000799776"/>
    </source>
</evidence>
<dbReference type="PANTHER" id="PTHR42085:SF1">
    <property type="entry name" value="F-BOX DOMAIN-CONTAINING PROTEIN"/>
    <property type="match status" value="1"/>
</dbReference>
<dbReference type="Proteomes" id="UP000799776">
    <property type="component" value="Unassembled WGS sequence"/>
</dbReference>
<feature type="coiled-coil region" evidence="1">
    <location>
        <begin position="300"/>
        <end position="396"/>
    </location>
</feature>
<sequence>MSSSHGRTGSSSGEVAEDEIVEIPWEEQPLKSREAKKPRTMTLSVGEELILNIEGQTVNFRIQTTIGDEKLDIYQGTPGRTRLNHFPFMRLPLELREDIYNLLYSRSKEIGPKTFTSNRSDETSEIKILSNILGQVRGASQKTGLIFANRQIMHEATKFLLENKTLKITRLRQLNVVANALTDDAFVFTRAILIRSLPNMDFQATLSPKFKTYSSLPPMDMAITRHLAVRFDEKFPTWQSYADTPLIKDLLTYDNLHGLRIDVVQPYPRIMKIENYCGFLLYCVDEVRLLKMWAEKKRVNDEDKKRFQEEKERFQEKKKRVEEENKKLLQDEKERLEEEDKEHIQDEEERLEEARWIAWAEQKRFESAEAERIENAEKERIETAEKERVKEELTAKASADQGKLDQISDHLKKRQRDWEGYSQLATSQLKKLKLGTDGDVQVLQIPFSLHLRTFALSLRSILHYDVAPSENLRFALDLSYRRYWAKPSTARSEMYLECSSLTGEGLDDVLETAKRAALLLVDKSESNICCVMAREILATTNTS</sequence>
<feature type="compositionally biased region" description="Low complexity" evidence="2">
    <location>
        <begin position="1"/>
        <end position="13"/>
    </location>
</feature>
<dbReference type="InterPro" id="IPR038883">
    <property type="entry name" value="AN11006-like"/>
</dbReference>
<evidence type="ECO:0000256" key="2">
    <source>
        <dbReference type="SAM" id="MobiDB-lite"/>
    </source>
</evidence>
<accession>A0A6A5YFL9</accession>
<dbReference type="OrthoDB" id="62952at2759"/>
<keyword evidence="4" id="KW-1185">Reference proteome</keyword>
<dbReference type="EMBL" id="ML978714">
    <property type="protein sequence ID" value="KAF2089614.1"/>
    <property type="molecule type" value="Genomic_DNA"/>
</dbReference>
<organism evidence="3 4">
    <name type="scientific">Saccharata proteae CBS 121410</name>
    <dbReference type="NCBI Taxonomy" id="1314787"/>
    <lineage>
        <taxon>Eukaryota</taxon>
        <taxon>Fungi</taxon>
        <taxon>Dikarya</taxon>
        <taxon>Ascomycota</taxon>
        <taxon>Pezizomycotina</taxon>
        <taxon>Dothideomycetes</taxon>
        <taxon>Dothideomycetes incertae sedis</taxon>
        <taxon>Botryosphaeriales</taxon>
        <taxon>Saccharataceae</taxon>
        <taxon>Saccharata</taxon>
    </lineage>
</organism>
<protein>
    <submittedName>
        <fullName evidence="3">Uncharacterized protein</fullName>
    </submittedName>
</protein>